<protein>
    <submittedName>
        <fullName evidence="4">TetR family transcriptional regulator</fullName>
    </submittedName>
</protein>
<sequence length="194" mass="20841">MTATWRATQKANRRASLMRSAAALFAERGFAAVSTVELGEAVGMSGPALYNYFPSKEALLAELLIDASQRLLEGGRALVAEGGAPGEVLARLVRFHLDFATADPDTIRIQDRELAQLPADVNHRVRSLQRQYVQEWDAVLASVRPELDAAERQTRLLGTFGLLNSTPHSADSSGERAAEILAAMALRALVGSAG</sequence>
<dbReference type="PROSITE" id="PS50977">
    <property type="entry name" value="HTH_TETR_2"/>
    <property type="match status" value="1"/>
</dbReference>
<proteinExistence type="predicted"/>
<dbReference type="SUPFAM" id="SSF46689">
    <property type="entry name" value="Homeodomain-like"/>
    <property type="match status" value="1"/>
</dbReference>
<dbReference type="AlphaFoldDB" id="A0A147EWD0"/>
<dbReference type="GO" id="GO:0000976">
    <property type="term" value="F:transcription cis-regulatory region binding"/>
    <property type="evidence" value="ECO:0007669"/>
    <property type="project" value="TreeGrafter"/>
</dbReference>
<dbReference type="SUPFAM" id="SSF48498">
    <property type="entry name" value="Tetracyclin repressor-like, C-terminal domain"/>
    <property type="match status" value="1"/>
</dbReference>
<dbReference type="InterPro" id="IPR009057">
    <property type="entry name" value="Homeodomain-like_sf"/>
</dbReference>
<feature type="domain" description="HTH tetR-type" evidence="3">
    <location>
        <begin position="11"/>
        <end position="71"/>
    </location>
</feature>
<dbReference type="PANTHER" id="PTHR30055:SF237">
    <property type="entry name" value="TRANSCRIPTIONAL REPRESSOR MCE3R"/>
    <property type="match status" value="1"/>
</dbReference>
<evidence type="ECO:0000259" key="3">
    <source>
        <dbReference type="PROSITE" id="PS50977"/>
    </source>
</evidence>
<dbReference type="InterPro" id="IPR001647">
    <property type="entry name" value="HTH_TetR"/>
</dbReference>
<dbReference type="Gene3D" id="1.10.10.60">
    <property type="entry name" value="Homeodomain-like"/>
    <property type="match status" value="1"/>
</dbReference>
<dbReference type="InterPro" id="IPR041490">
    <property type="entry name" value="KstR2_TetR_C"/>
</dbReference>
<dbReference type="RefSeq" id="WP_058623989.1">
    <property type="nucleotide sequence ID" value="NZ_LDRT01000066.1"/>
</dbReference>
<feature type="DNA-binding region" description="H-T-H motif" evidence="2">
    <location>
        <begin position="34"/>
        <end position="53"/>
    </location>
</feature>
<comment type="caution">
    <text evidence="4">The sequence shown here is derived from an EMBL/GenBank/DDBJ whole genome shotgun (WGS) entry which is preliminary data.</text>
</comment>
<organism evidence="4 5">
    <name type="scientific">Microbacterium testaceum</name>
    <name type="common">Aureobacterium testaceum</name>
    <name type="synonym">Brevibacterium testaceum</name>
    <dbReference type="NCBI Taxonomy" id="2033"/>
    <lineage>
        <taxon>Bacteria</taxon>
        <taxon>Bacillati</taxon>
        <taxon>Actinomycetota</taxon>
        <taxon>Actinomycetes</taxon>
        <taxon>Micrococcales</taxon>
        <taxon>Microbacteriaceae</taxon>
        <taxon>Microbacterium</taxon>
    </lineage>
</organism>
<reference evidence="4 5" key="1">
    <citation type="journal article" date="2016" name="Front. Microbiol.">
        <title>Genomic Resource of Rice Seed Associated Bacteria.</title>
        <authorList>
            <person name="Midha S."/>
            <person name="Bansal K."/>
            <person name="Sharma S."/>
            <person name="Kumar N."/>
            <person name="Patil P.P."/>
            <person name="Chaudhry V."/>
            <person name="Patil P.B."/>
        </authorList>
    </citation>
    <scope>NUCLEOTIDE SEQUENCE [LARGE SCALE GENOMIC DNA]</scope>
    <source>
        <strain evidence="4 5">NS220</strain>
    </source>
</reference>
<evidence type="ECO:0000256" key="1">
    <source>
        <dbReference type="ARBA" id="ARBA00023125"/>
    </source>
</evidence>
<dbReference type="Gene3D" id="1.10.357.10">
    <property type="entry name" value="Tetracycline Repressor, domain 2"/>
    <property type="match status" value="1"/>
</dbReference>
<keyword evidence="1 2" id="KW-0238">DNA-binding</keyword>
<dbReference type="Pfam" id="PF00440">
    <property type="entry name" value="TetR_N"/>
    <property type="match status" value="1"/>
</dbReference>
<dbReference type="Pfam" id="PF17932">
    <property type="entry name" value="TetR_C_24"/>
    <property type="match status" value="1"/>
</dbReference>
<accession>A0A147EWD0</accession>
<dbReference type="PATRIC" id="fig|2033.6.peg.3229"/>
<dbReference type="PANTHER" id="PTHR30055">
    <property type="entry name" value="HTH-TYPE TRANSCRIPTIONAL REGULATOR RUTR"/>
    <property type="match status" value="1"/>
</dbReference>
<gene>
    <name evidence="4" type="ORF">NS220_10450</name>
</gene>
<dbReference type="InterPro" id="IPR050109">
    <property type="entry name" value="HTH-type_TetR-like_transc_reg"/>
</dbReference>
<dbReference type="PRINTS" id="PR00455">
    <property type="entry name" value="HTHTETR"/>
</dbReference>
<dbReference type="OrthoDB" id="9179041at2"/>
<dbReference type="Proteomes" id="UP000075025">
    <property type="component" value="Unassembled WGS sequence"/>
</dbReference>
<evidence type="ECO:0000256" key="2">
    <source>
        <dbReference type="PROSITE-ProRule" id="PRU00335"/>
    </source>
</evidence>
<evidence type="ECO:0000313" key="5">
    <source>
        <dbReference type="Proteomes" id="UP000075025"/>
    </source>
</evidence>
<evidence type="ECO:0000313" key="4">
    <source>
        <dbReference type="EMBL" id="KTR94029.1"/>
    </source>
</evidence>
<dbReference type="EMBL" id="LDRT01000066">
    <property type="protein sequence ID" value="KTR94029.1"/>
    <property type="molecule type" value="Genomic_DNA"/>
</dbReference>
<dbReference type="GO" id="GO:0003700">
    <property type="term" value="F:DNA-binding transcription factor activity"/>
    <property type="evidence" value="ECO:0007669"/>
    <property type="project" value="TreeGrafter"/>
</dbReference>
<dbReference type="InterPro" id="IPR036271">
    <property type="entry name" value="Tet_transcr_reg_TetR-rel_C_sf"/>
</dbReference>
<name>A0A147EWD0_MICTE</name>